<dbReference type="PROSITE" id="PS50011">
    <property type="entry name" value="PROTEIN_KINASE_DOM"/>
    <property type="match status" value="1"/>
</dbReference>
<protein>
    <recommendedName>
        <fullName evidence="3">Protein kinase domain-containing protein</fullName>
    </recommendedName>
</protein>
<dbReference type="PROSITE" id="PS00107">
    <property type="entry name" value="PROTEIN_KINASE_ATP"/>
    <property type="match status" value="1"/>
</dbReference>
<evidence type="ECO:0000256" key="2">
    <source>
        <dbReference type="SAM" id="MobiDB-lite"/>
    </source>
</evidence>
<evidence type="ECO:0000259" key="3">
    <source>
        <dbReference type="PROSITE" id="PS50011"/>
    </source>
</evidence>
<evidence type="ECO:0000313" key="5">
    <source>
        <dbReference type="Proteomes" id="UP001201163"/>
    </source>
</evidence>
<evidence type="ECO:0000256" key="1">
    <source>
        <dbReference type="PROSITE-ProRule" id="PRU10141"/>
    </source>
</evidence>
<dbReference type="InterPro" id="IPR011009">
    <property type="entry name" value="Kinase-like_dom_sf"/>
</dbReference>
<feature type="domain" description="Protein kinase" evidence="3">
    <location>
        <begin position="374"/>
        <end position="589"/>
    </location>
</feature>
<comment type="caution">
    <text evidence="4">The sequence shown here is derived from an EMBL/GenBank/DDBJ whole genome shotgun (WGS) entry which is preliminary data.</text>
</comment>
<name>A0AAD4L6Q5_9AGAM</name>
<dbReference type="GO" id="GO:0004672">
    <property type="term" value="F:protein kinase activity"/>
    <property type="evidence" value="ECO:0007669"/>
    <property type="project" value="InterPro"/>
</dbReference>
<dbReference type="GO" id="GO:0005524">
    <property type="term" value="F:ATP binding"/>
    <property type="evidence" value="ECO:0007669"/>
    <property type="project" value="UniProtKB-UniRule"/>
</dbReference>
<dbReference type="Gene3D" id="1.10.510.10">
    <property type="entry name" value="Transferase(Phosphotransferase) domain 1"/>
    <property type="match status" value="1"/>
</dbReference>
<reference evidence="4" key="1">
    <citation type="submission" date="2022-01" db="EMBL/GenBank/DDBJ databases">
        <title>Comparative genomics reveals a dynamic genome evolution in the ectomycorrhizal milk-cap (Lactarius) mushrooms.</title>
        <authorList>
            <consortium name="DOE Joint Genome Institute"/>
            <person name="Lebreton A."/>
            <person name="Tang N."/>
            <person name="Kuo A."/>
            <person name="LaButti K."/>
            <person name="Drula E."/>
            <person name="Barry K."/>
            <person name="Clum A."/>
            <person name="Lipzen A."/>
            <person name="Mousain D."/>
            <person name="Ng V."/>
            <person name="Wang R."/>
            <person name="Wang X."/>
            <person name="Dai Y."/>
            <person name="Henrissat B."/>
            <person name="Grigoriev I.V."/>
            <person name="Guerin-Laguette A."/>
            <person name="Yu F."/>
            <person name="Martin F.M."/>
        </authorList>
    </citation>
    <scope>NUCLEOTIDE SEQUENCE</scope>
    <source>
        <strain evidence="4">QP</strain>
    </source>
</reference>
<proteinExistence type="predicted"/>
<dbReference type="AlphaFoldDB" id="A0AAD4L6Q5"/>
<keyword evidence="5" id="KW-1185">Reference proteome</keyword>
<keyword evidence="1" id="KW-0067">ATP-binding</keyword>
<dbReference type="Proteomes" id="UP001201163">
    <property type="component" value="Unassembled WGS sequence"/>
</dbReference>
<feature type="compositionally biased region" description="Basic and acidic residues" evidence="2">
    <location>
        <begin position="294"/>
        <end position="304"/>
    </location>
</feature>
<feature type="region of interest" description="Disordered" evidence="2">
    <location>
        <begin position="279"/>
        <end position="324"/>
    </location>
</feature>
<dbReference type="SUPFAM" id="SSF56112">
    <property type="entry name" value="Protein kinase-like (PK-like)"/>
    <property type="match status" value="1"/>
</dbReference>
<sequence>MTKWREFLVEHAKFPFPHPVENKAAGSTDISLEDVGRVDPKWRAKYAVPDETLVQNLCRTLDNILEDTIFPDDIRADLLLKFGRHLQFLTFGPREMEDRTWSTNRNEYESRMILDKGFFPAAAFCLEAYGGYLFTNTVEHVERGLSKVDYLGMVDDKRVVLVEAKSPSVMKAVGDSLPEHTVELNWTPGGDLVSRVLLKAALYLGLREMEWLFLTCHNSWIICRLVSDNDNDNPFLAFSRIFSIEGSSQPFRAFMGAILSVLNGVPVQASEFHPAVALDTIPEGGEGGPSSSPKDIDGSGEYRGRSTANISSTRPITRSRATASHDAVESELMFTLSSPHYPESFQVWAHLHSLPNNAFALPHCAENGNEKRRLWLTRHIGSGSTGNVWECHFDNGDDLFAIKVVKLRRRSDVECQRRFYNEFEVYLSLEIAYQSGQLRDRISPHCYGAFEGDGTGVLILGLCGDTLKDWDELNFSEQTQVYGLVWELHRLGIIHGDLEPRNIARVPGGGFRLIDFSESVRHSCMEISGKPNKHYKCLELQAMRGVLKLLQRHASVRANLGPYSPYTDQHHGVLTPMLPGLSSPAAVNS</sequence>
<keyword evidence="1" id="KW-0547">Nucleotide-binding</keyword>
<dbReference type="InterPro" id="IPR000719">
    <property type="entry name" value="Prot_kinase_dom"/>
</dbReference>
<accession>A0AAD4L6Q5</accession>
<feature type="compositionally biased region" description="Polar residues" evidence="2">
    <location>
        <begin position="306"/>
        <end position="322"/>
    </location>
</feature>
<evidence type="ECO:0000313" key="4">
    <source>
        <dbReference type="EMBL" id="KAH8982579.1"/>
    </source>
</evidence>
<feature type="binding site" evidence="1">
    <location>
        <position position="403"/>
    </location>
    <ligand>
        <name>ATP</name>
        <dbReference type="ChEBI" id="CHEBI:30616"/>
    </ligand>
</feature>
<gene>
    <name evidence="4" type="ORF">EDB92DRAFT_2106578</name>
</gene>
<dbReference type="EMBL" id="JAKELL010000098">
    <property type="protein sequence ID" value="KAH8982579.1"/>
    <property type="molecule type" value="Genomic_DNA"/>
</dbReference>
<organism evidence="4 5">
    <name type="scientific">Lactarius akahatsu</name>
    <dbReference type="NCBI Taxonomy" id="416441"/>
    <lineage>
        <taxon>Eukaryota</taxon>
        <taxon>Fungi</taxon>
        <taxon>Dikarya</taxon>
        <taxon>Basidiomycota</taxon>
        <taxon>Agaricomycotina</taxon>
        <taxon>Agaricomycetes</taxon>
        <taxon>Russulales</taxon>
        <taxon>Russulaceae</taxon>
        <taxon>Lactarius</taxon>
    </lineage>
</organism>
<dbReference type="Pfam" id="PF00069">
    <property type="entry name" value="Pkinase"/>
    <property type="match status" value="1"/>
</dbReference>
<dbReference type="InterPro" id="IPR017441">
    <property type="entry name" value="Protein_kinase_ATP_BS"/>
</dbReference>